<feature type="domain" description="Sulfotransferase" evidence="3">
    <location>
        <begin position="48"/>
        <end position="286"/>
    </location>
</feature>
<keyword evidence="2" id="KW-0808">Transferase</keyword>
<gene>
    <name evidence="4" type="ORF">DPMN_085782</name>
</gene>
<sequence>MEAKTIHVDDGVGNTYDLVEVDGVTFPDYFTDDPIQRLKDVREMAGRDDDVIIAAYPKAGTHWVWEITNMLLRGSAEYHTSMKEELMLELTGSDVIGELTPPRVFNSHLRFRQLPKEMISKNCKLIYVTRNPKDMAVSRYCHNTKSVLAYTGTFSDYLRLYLQGKVAFGSWFDYTLDWHRAIRDNQGYPIYTIVYELLKRDPFNQVKRLASFLGTKTDDTFIESICNQCSFSNLKTSYEKDKKIFGPGDHPSNYSFRKGEVGDWKNWFTVAESEQFDLVVQQHLGECVLEFVYE</sequence>
<dbReference type="Proteomes" id="UP000828390">
    <property type="component" value="Unassembled WGS sequence"/>
</dbReference>
<evidence type="ECO:0000256" key="1">
    <source>
        <dbReference type="ARBA" id="ARBA00005771"/>
    </source>
</evidence>
<reference evidence="4" key="1">
    <citation type="journal article" date="2019" name="bioRxiv">
        <title>The Genome of the Zebra Mussel, Dreissena polymorpha: A Resource for Invasive Species Research.</title>
        <authorList>
            <person name="McCartney M.A."/>
            <person name="Auch B."/>
            <person name="Kono T."/>
            <person name="Mallez S."/>
            <person name="Zhang Y."/>
            <person name="Obille A."/>
            <person name="Becker A."/>
            <person name="Abrahante J.E."/>
            <person name="Garbe J."/>
            <person name="Badalamenti J.P."/>
            <person name="Herman A."/>
            <person name="Mangelson H."/>
            <person name="Liachko I."/>
            <person name="Sullivan S."/>
            <person name="Sone E.D."/>
            <person name="Koren S."/>
            <person name="Silverstein K.A.T."/>
            <person name="Beckman K.B."/>
            <person name="Gohl D.M."/>
        </authorList>
    </citation>
    <scope>NUCLEOTIDE SEQUENCE</scope>
    <source>
        <strain evidence="4">Duluth1</strain>
        <tissue evidence="4">Whole animal</tissue>
    </source>
</reference>
<proteinExistence type="inferred from homology"/>
<dbReference type="SUPFAM" id="SSF52540">
    <property type="entry name" value="P-loop containing nucleoside triphosphate hydrolases"/>
    <property type="match status" value="1"/>
</dbReference>
<dbReference type="GO" id="GO:0008146">
    <property type="term" value="F:sulfotransferase activity"/>
    <property type="evidence" value="ECO:0007669"/>
    <property type="project" value="InterPro"/>
</dbReference>
<keyword evidence="5" id="KW-1185">Reference proteome</keyword>
<organism evidence="4 5">
    <name type="scientific">Dreissena polymorpha</name>
    <name type="common">Zebra mussel</name>
    <name type="synonym">Mytilus polymorpha</name>
    <dbReference type="NCBI Taxonomy" id="45954"/>
    <lineage>
        <taxon>Eukaryota</taxon>
        <taxon>Metazoa</taxon>
        <taxon>Spiralia</taxon>
        <taxon>Lophotrochozoa</taxon>
        <taxon>Mollusca</taxon>
        <taxon>Bivalvia</taxon>
        <taxon>Autobranchia</taxon>
        <taxon>Heteroconchia</taxon>
        <taxon>Euheterodonta</taxon>
        <taxon>Imparidentia</taxon>
        <taxon>Neoheterodontei</taxon>
        <taxon>Myida</taxon>
        <taxon>Dreissenoidea</taxon>
        <taxon>Dreissenidae</taxon>
        <taxon>Dreissena</taxon>
    </lineage>
</organism>
<dbReference type="EMBL" id="JAIWYP010000016">
    <property type="protein sequence ID" value="KAH3698263.1"/>
    <property type="molecule type" value="Genomic_DNA"/>
</dbReference>
<dbReference type="Gene3D" id="3.40.50.300">
    <property type="entry name" value="P-loop containing nucleotide triphosphate hydrolases"/>
    <property type="match status" value="1"/>
</dbReference>
<comment type="caution">
    <text evidence="4">The sequence shown here is derived from an EMBL/GenBank/DDBJ whole genome shotgun (WGS) entry which is preliminary data.</text>
</comment>
<protein>
    <recommendedName>
        <fullName evidence="3">Sulfotransferase domain-containing protein</fullName>
    </recommendedName>
</protein>
<evidence type="ECO:0000256" key="2">
    <source>
        <dbReference type="ARBA" id="ARBA00022679"/>
    </source>
</evidence>
<name>A0A9D3YCZ6_DREPO</name>
<evidence type="ECO:0000259" key="3">
    <source>
        <dbReference type="Pfam" id="PF00685"/>
    </source>
</evidence>
<comment type="similarity">
    <text evidence="1">Belongs to the sulfotransferase 1 family.</text>
</comment>
<reference evidence="4" key="2">
    <citation type="submission" date="2020-11" db="EMBL/GenBank/DDBJ databases">
        <authorList>
            <person name="McCartney M.A."/>
            <person name="Auch B."/>
            <person name="Kono T."/>
            <person name="Mallez S."/>
            <person name="Becker A."/>
            <person name="Gohl D.M."/>
            <person name="Silverstein K.A.T."/>
            <person name="Koren S."/>
            <person name="Bechman K.B."/>
            <person name="Herman A."/>
            <person name="Abrahante J.E."/>
            <person name="Garbe J."/>
        </authorList>
    </citation>
    <scope>NUCLEOTIDE SEQUENCE</scope>
    <source>
        <strain evidence="4">Duluth1</strain>
        <tissue evidence="4">Whole animal</tissue>
    </source>
</reference>
<dbReference type="InterPro" id="IPR027417">
    <property type="entry name" value="P-loop_NTPase"/>
</dbReference>
<dbReference type="InterPro" id="IPR000863">
    <property type="entry name" value="Sulfotransferase_dom"/>
</dbReference>
<accession>A0A9D3YCZ6</accession>
<dbReference type="PANTHER" id="PTHR11783">
    <property type="entry name" value="SULFOTRANSFERASE SULT"/>
    <property type="match status" value="1"/>
</dbReference>
<dbReference type="Pfam" id="PF00685">
    <property type="entry name" value="Sulfotransfer_1"/>
    <property type="match status" value="1"/>
</dbReference>
<evidence type="ECO:0000313" key="5">
    <source>
        <dbReference type="Proteomes" id="UP000828390"/>
    </source>
</evidence>
<evidence type="ECO:0000313" key="4">
    <source>
        <dbReference type="EMBL" id="KAH3698263.1"/>
    </source>
</evidence>
<dbReference type="OrthoDB" id="205623at2759"/>
<dbReference type="AlphaFoldDB" id="A0A9D3YCZ6"/>